<organism evidence="1 2">
    <name type="scientific">Nocardiopsis exhalans</name>
    <dbReference type="NCBI Taxonomy" id="163604"/>
    <lineage>
        <taxon>Bacteria</taxon>
        <taxon>Bacillati</taxon>
        <taxon>Actinomycetota</taxon>
        <taxon>Actinomycetes</taxon>
        <taxon>Streptosporangiales</taxon>
        <taxon>Nocardiopsidaceae</taxon>
        <taxon>Nocardiopsis</taxon>
    </lineage>
</organism>
<evidence type="ECO:0000313" key="1">
    <source>
        <dbReference type="EMBL" id="USY19383.1"/>
    </source>
</evidence>
<dbReference type="Proteomes" id="UP001055940">
    <property type="component" value="Chromosome"/>
</dbReference>
<accession>A0ABY5D7C3</accession>
<reference evidence="1" key="1">
    <citation type="submission" date="2022-06" db="EMBL/GenBank/DDBJ databases">
        <authorList>
            <person name="Ping M."/>
        </authorList>
    </citation>
    <scope>NUCLEOTIDE SEQUENCE</scope>
    <source>
        <strain evidence="1">JCM11759T</strain>
    </source>
</reference>
<dbReference type="RefSeq" id="WP_254418614.1">
    <property type="nucleotide sequence ID" value="NZ_BAAAJB010000015.1"/>
</dbReference>
<gene>
    <name evidence="1" type="ORF">NE857_29735</name>
</gene>
<sequence length="173" mass="19390">MADIYTRDLFTVVEEALRPPAQLTPSELAEWHAHTLRNRLPLIREALRIANEQDDTELATLLVDQAIYEHPDLPGVVRAVGGDGARLLLSSQAGVSSFEGELPIPEHVLCTLLYKHWCMTIEGKPPEETFMAFRPFGWAGEGDPAERITASSRHELLHRLFHRHLVNGNPDAN</sequence>
<dbReference type="EMBL" id="CP099837">
    <property type="protein sequence ID" value="USY19383.1"/>
    <property type="molecule type" value="Genomic_DNA"/>
</dbReference>
<protein>
    <submittedName>
        <fullName evidence="1">Uncharacterized protein</fullName>
    </submittedName>
</protein>
<evidence type="ECO:0000313" key="2">
    <source>
        <dbReference type="Proteomes" id="UP001055940"/>
    </source>
</evidence>
<proteinExistence type="predicted"/>
<keyword evidence="2" id="KW-1185">Reference proteome</keyword>
<name>A0ABY5D7C3_9ACTN</name>